<proteinExistence type="predicted"/>
<name>A0A4Z2GWZ1_9TELE</name>
<evidence type="ECO:0000256" key="1">
    <source>
        <dbReference type="SAM" id="MobiDB-lite"/>
    </source>
</evidence>
<dbReference type="EMBL" id="SRLO01000396">
    <property type="protein sequence ID" value="TNN57821.1"/>
    <property type="molecule type" value="Genomic_DNA"/>
</dbReference>
<gene>
    <name evidence="2" type="ORF">EYF80_032005</name>
</gene>
<feature type="region of interest" description="Disordered" evidence="1">
    <location>
        <begin position="51"/>
        <end position="88"/>
    </location>
</feature>
<evidence type="ECO:0000313" key="2">
    <source>
        <dbReference type="EMBL" id="TNN57821.1"/>
    </source>
</evidence>
<comment type="caution">
    <text evidence="2">The sequence shown here is derived from an EMBL/GenBank/DDBJ whole genome shotgun (WGS) entry which is preliminary data.</text>
</comment>
<organism evidence="2 3">
    <name type="scientific">Liparis tanakae</name>
    <name type="common">Tanaka's snailfish</name>
    <dbReference type="NCBI Taxonomy" id="230148"/>
    <lineage>
        <taxon>Eukaryota</taxon>
        <taxon>Metazoa</taxon>
        <taxon>Chordata</taxon>
        <taxon>Craniata</taxon>
        <taxon>Vertebrata</taxon>
        <taxon>Euteleostomi</taxon>
        <taxon>Actinopterygii</taxon>
        <taxon>Neopterygii</taxon>
        <taxon>Teleostei</taxon>
        <taxon>Neoteleostei</taxon>
        <taxon>Acanthomorphata</taxon>
        <taxon>Eupercaria</taxon>
        <taxon>Perciformes</taxon>
        <taxon>Cottioidei</taxon>
        <taxon>Cottales</taxon>
        <taxon>Liparidae</taxon>
        <taxon>Liparis</taxon>
    </lineage>
</organism>
<dbReference type="Proteomes" id="UP000314294">
    <property type="component" value="Unassembled WGS sequence"/>
</dbReference>
<dbReference type="AlphaFoldDB" id="A0A4Z2GWZ1"/>
<accession>A0A4Z2GWZ1</accession>
<reference evidence="2 3" key="1">
    <citation type="submission" date="2019-03" db="EMBL/GenBank/DDBJ databases">
        <title>First draft genome of Liparis tanakae, snailfish: a comprehensive survey of snailfish specific genes.</title>
        <authorList>
            <person name="Kim W."/>
            <person name="Song I."/>
            <person name="Jeong J.-H."/>
            <person name="Kim D."/>
            <person name="Kim S."/>
            <person name="Ryu S."/>
            <person name="Song J.Y."/>
            <person name="Lee S.K."/>
        </authorList>
    </citation>
    <scope>NUCLEOTIDE SEQUENCE [LARGE SCALE GENOMIC DNA]</scope>
    <source>
        <tissue evidence="2">Muscle</tissue>
    </source>
</reference>
<evidence type="ECO:0000313" key="3">
    <source>
        <dbReference type="Proteomes" id="UP000314294"/>
    </source>
</evidence>
<protein>
    <submittedName>
        <fullName evidence="2">Uncharacterized protein</fullName>
    </submittedName>
</protein>
<sequence length="123" mass="13034">MAERACERTARSAHKRLFITIAHHIRAPARKHPPLPSAAAAAAAATATATATAARTRLHSPDEKMSGSLRRQLSCHSGDNGDFSPKADELRITAPRQRAEYLPYAEWKATAAVSSGSCAAGCV</sequence>
<keyword evidence="3" id="KW-1185">Reference proteome</keyword>